<organism evidence="1 2">
    <name type="scientific">Trema orientale</name>
    <name type="common">Charcoal tree</name>
    <name type="synonym">Celtis orientalis</name>
    <dbReference type="NCBI Taxonomy" id="63057"/>
    <lineage>
        <taxon>Eukaryota</taxon>
        <taxon>Viridiplantae</taxon>
        <taxon>Streptophyta</taxon>
        <taxon>Embryophyta</taxon>
        <taxon>Tracheophyta</taxon>
        <taxon>Spermatophyta</taxon>
        <taxon>Magnoliopsida</taxon>
        <taxon>eudicotyledons</taxon>
        <taxon>Gunneridae</taxon>
        <taxon>Pentapetalae</taxon>
        <taxon>rosids</taxon>
        <taxon>fabids</taxon>
        <taxon>Rosales</taxon>
        <taxon>Cannabaceae</taxon>
        <taxon>Trema</taxon>
    </lineage>
</organism>
<reference evidence="2" key="1">
    <citation type="submission" date="2016-06" db="EMBL/GenBank/DDBJ databases">
        <title>Parallel loss of symbiosis genes in relatives of nitrogen-fixing non-legume Parasponia.</title>
        <authorList>
            <person name="Van Velzen R."/>
            <person name="Holmer R."/>
            <person name="Bu F."/>
            <person name="Rutten L."/>
            <person name="Van Zeijl A."/>
            <person name="Liu W."/>
            <person name="Santuari L."/>
            <person name="Cao Q."/>
            <person name="Sharma T."/>
            <person name="Shen D."/>
            <person name="Roswanjaya Y."/>
            <person name="Wardhani T."/>
            <person name="Kalhor M.S."/>
            <person name="Jansen J."/>
            <person name="Van den Hoogen J."/>
            <person name="Gungor B."/>
            <person name="Hartog M."/>
            <person name="Hontelez J."/>
            <person name="Verver J."/>
            <person name="Yang W.-C."/>
            <person name="Schijlen E."/>
            <person name="Repin R."/>
            <person name="Schilthuizen M."/>
            <person name="Schranz E."/>
            <person name="Heidstra R."/>
            <person name="Miyata K."/>
            <person name="Fedorova E."/>
            <person name="Kohlen W."/>
            <person name="Bisseling T."/>
            <person name="Smit S."/>
            <person name="Geurts R."/>
        </authorList>
    </citation>
    <scope>NUCLEOTIDE SEQUENCE [LARGE SCALE GENOMIC DNA]</scope>
    <source>
        <strain evidence="2">cv. RG33-2</strain>
    </source>
</reference>
<comment type="caution">
    <text evidence="1">The sequence shown here is derived from an EMBL/GenBank/DDBJ whole genome shotgun (WGS) entry which is preliminary data.</text>
</comment>
<dbReference type="InParanoid" id="A0A2P5EM42"/>
<protein>
    <submittedName>
        <fullName evidence="1">Uncharacterized protein</fullName>
    </submittedName>
</protein>
<dbReference type="Proteomes" id="UP000237000">
    <property type="component" value="Unassembled WGS sequence"/>
</dbReference>
<keyword evidence="2" id="KW-1185">Reference proteome</keyword>
<proteinExistence type="predicted"/>
<dbReference type="AlphaFoldDB" id="A0A2P5EM42"/>
<dbReference type="EMBL" id="JXTC01000129">
    <property type="protein sequence ID" value="PON86628.1"/>
    <property type="molecule type" value="Genomic_DNA"/>
</dbReference>
<gene>
    <name evidence="1" type="ORF">TorRG33x02_175640</name>
</gene>
<evidence type="ECO:0000313" key="2">
    <source>
        <dbReference type="Proteomes" id="UP000237000"/>
    </source>
</evidence>
<evidence type="ECO:0000313" key="1">
    <source>
        <dbReference type="EMBL" id="PON86628.1"/>
    </source>
</evidence>
<sequence length="94" mass="9891">LKRPELADFEEKGINPSFFPRAHGGSNVEGGAGAAAGGCWCTGQLPVGQREAGFIVTAAGSKEKMGDGEIIVSFGRRLGIWGGRRFLCHMATLK</sequence>
<name>A0A2P5EM42_TREOI</name>
<feature type="non-terminal residue" evidence="1">
    <location>
        <position position="1"/>
    </location>
</feature>
<accession>A0A2P5EM42</accession>